<dbReference type="GO" id="GO:0003700">
    <property type="term" value="F:DNA-binding transcription factor activity"/>
    <property type="evidence" value="ECO:0007669"/>
    <property type="project" value="InterPro"/>
</dbReference>
<keyword evidence="6" id="KW-1185">Reference proteome</keyword>
<evidence type="ECO:0000259" key="4">
    <source>
        <dbReference type="PROSITE" id="PS50949"/>
    </source>
</evidence>
<dbReference type="SUPFAM" id="SSF48008">
    <property type="entry name" value="GntR ligand-binding domain-like"/>
    <property type="match status" value="1"/>
</dbReference>
<dbReference type="AlphaFoldDB" id="A0A975B3B9"/>
<dbReference type="SMART" id="SM00895">
    <property type="entry name" value="FCD"/>
    <property type="match status" value="1"/>
</dbReference>
<organism evidence="5 6">
    <name type="scientific">Desulfonema limicola</name>
    <dbReference type="NCBI Taxonomy" id="45656"/>
    <lineage>
        <taxon>Bacteria</taxon>
        <taxon>Pseudomonadati</taxon>
        <taxon>Thermodesulfobacteriota</taxon>
        <taxon>Desulfobacteria</taxon>
        <taxon>Desulfobacterales</taxon>
        <taxon>Desulfococcaceae</taxon>
        <taxon>Desulfonema</taxon>
    </lineage>
</organism>
<protein>
    <submittedName>
        <fullName evidence="5">Transcriptional regulator, GntR family</fullName>
    </submittedName>
</protein>
<evidence type="ECO:0000256" key="1">
    <source>
        <dbReference type="ARBA" id="ARBA00023015"/>
    </source>
</evidence>
<dbReference type="Pfam" id="PF00392">
    <property type="entry name" value="GntR"/>
    <property type="match status" value="1"/>
</dbReference>
<evidence type="ECO:0000256" key="3">
    <source>
        <dbReference type="ARBA" id="ARBA00023163"/>
    </source>
</evidence>
<name>A0A975B3B9_9BACT</name>
<dbReference type="EMBL" id="CP061799">
    <property type="protein sequence ID" value="QTA78025.1"/>
    <property type="molecule type" value="Genomic_DNA"/>
</dbReference>
<keyword evidence="2" id="KW-0238">DNA-binding</keyword>
<evidence type="ECO:0000313" key="6">
    <source>
        <dbReference type="Proteomes" id="UP000663720"/>
    </source>
</evidence>
<accession>A0A975B3B9</accession>
<proteinExistence type="predicted"/>
<keyword evidence="1" id="KW-0805">Transcription regulation</keyword>
<sequence length="251" mass="29142">MPKNPKMDKQTTFRAARQSRIFQDVVDQIQEAILTGEFKPGDMLPSERDMKEMFKTSRGTLREALRVLEQKGLIEIRLGVNGGAMVKASMTESLNESLGLMLRYRKISLNHLHEFRGDIEGIVTAKAAEKANKKDIENLKDILKQAKKHVENGIGQWQEFLNMDKKFHQAIANISANSIYIFIHNMIHDNIQPYYDKFLPPDDKRLKENYQDLCDILESIENKNIEKARDHAQKHIHRFNKYMTDQSLVVM</sequence>
<dbReference type="PANTHER" id="PTHR43537">
    <property type="entry name" value="TRANSCRIPTIONAL REGULATOR, GNTR FAMILY"/>
    <property type="match status" value="1"/>
</dbReference>
<evidence type="ECO:0000313" key="5">
    <source>
        <dbReference type="EMBL" id="QTA78025.1"/>
    </source>
</evidence>
<dbReference type="InterPro" id="IPR036390">
    <property type="entry name" value="WH_DNA-bd_sf"/>
</dbReference>
<gene>
    <name evidence="5" type="ORF">dnl_02330</name>
</gene>
<dbReference type="GO" id="GO:0003677">
    <property type="term" value="F:DNA binding"/>
    <property type="evidence" value="ECO:0007669"/>
    <property type="project" value="UniProtKB-KW"/>
</dbReference>
<dbReference type="Gene3D" id="1.10.10.10">
    <property type="entry name" value="Winged helix-like DNA-binding domain superfamily/Winged helix DNA-binding domain"/>
    <property type="match status" value="1"/>
</dbReference>
<evidence type="ECO:0000256" key="2">
    <source>
        <dbReference type="ARBA" id="ARBA00023125"/>
    </source>
</evidence>
<dbReference type="InterPro" id="IPR008920">
    <property type="entry name" value="TF_FadR/GntR_C"/>
</dbReference>
<keyword evidence="3" id="KW-0804">Transcription</keyword>
<feature type="domain" description="HTH gntR-type" evidence="4">
    <location>
        <begin position="19"/>
        <end position="89"/>
    </location>
</feature>
<dbReference type="InterPro" id="IPR000524">
    <property type="entry name" value="Tscrpt_reg_HTH_GntR"/>
</dbReference>
<dbReference type="RefSeq" id="WP_246514842.1">
    <property type="nucleotide sequence ID" value="NZ_CP061799.1"/>
</dbReference>
<dbReference type="InterPro" id="IPR036388">
    <property type="entry name" value="WH-like_DNA-bd_sf"/>
</dbReference>
<dbReference type="SMART" id="SM00345">
    <property type="entry name" value="HTH_GNTR"/>
    <property type="match status" value="1"/>
</dbReference>
<dbReference type="CDD" id="cd07377">
    <property type="entry name" value="WHTH_GntR"/>
    <property type="match status" value="1"/>
</dbReference>
<dbReference type="PANTHER" id="PTHR43537:SF49">
    <property type="entry name" value="TRANSCRIPTIONAL REGULATORY PROTEIN"/>
    <property type="match status" value="1"/>
</dbReference>
<reference evidence="5" key="1">
    <citation type="journal article" date="2021" name="Microb. Physiol.">
        <title>Proteogenomic Insights into the Physiology of Marine, Sulfate-Reducing, Filamentous Desulfonema limicola and Desulfonema magnum.</title>
        <authorList>
            <person name="Schnaars V."/>
            <person name="Wohlbrand L."/>
            <person name="Scheve S."/>
            <person name="Hinrichs C."/>
            <person name="Reinhardt R."/>
            <person name="Rabus R."/>
        </authorList>
    </citation>
    <scope>NUCLEOTIDE SEQUENCE</scope>
    <source>
        <strain evidence="5">5ac10</strain>
    </source>
</reference>
<dbReference type="Gene3D" id="1.20.120.530">
    <property type="entry name" value="GntR ligand-binding domain-like"/>
    <property type="match status" value="1"/>
</dbReference>
<dbReference type="PROSITE" id="PS50949">
    <property type="entry name" value="HTH_GNTR"/>
    <property type="match status" value="1"/>
</dbReference>
<dbReference type="Proteomes" id="UP000663720">
    <property type="component" value="Chromosome"/>
</dbReference>
<dbReference type="SUPFAM" id="SSF46785">
    <property type="entry name" value="Winged helix' DNA-binding domain"/>
    <property type="match status" value="1"/>
</dbReference>
<dbReference type="InterPro" id="IPR011711">
    <property type="entry name" value="GntR_C"/>
</dbReference>
<dbReference type="PRINTS" id="PR00035">
    <property type="entry name" value="HTHGNTR"/>
</dbReference>
<dbReference type="KEGG" id="dli:dnl_02330"/>
<dbReference type="Pfam" id="PF07729">
    <property type="entry name" value="FCD"/>
    <property type="match status" value="1"/>
</dbReference>